<feature type="binding site" evidence="5">
    <location>
        <position position="114"/>
    </location>
    <ligand>
        <name>acetyl-CoA</name>
        <dbReference type="ChEBI" id="CHEBI:57288"/>
    </ligand>
</feature>
<accession>A0A2G1UKL2</accession>
<dbReference type="PANTHER" id="PTHR43420">
    <property type="entry name" value="ACETYLTRANSFERASE"/>
    <property type="match status" value="1"/>
</dbReference>
<evidence type="ECO:0000256" key="2">
    <source>
        <dbReference type="ARBA" id="ARBA00022490"/>
    </source>
</evidence>
<evidence type="ECO:0000259" key="7">
    <source>
        <dbReference type="PROSITE" id="PS51186"/>
    </source>
</evidence>
<evidence type="ECO:0000313" key="9">
    <source>
        <dbReference type="Proteomes" id="UP000231409"/>
    </source>
</evidence>
<evidence type="ECO:0000313" key="8">
    <source>
        <dbReference type="EMBL" id="PHQ15044.1"/>
    </source>
</evidence>
<keyword evidence="2 5" id="KW-0963">Cytoplasm</keyword>
<evidence type="ECO:0000256" key="3">
    <source>
        <dbReference type="ARBA" id="ARBA00022679"/>
    </source>
</evidence>
<dbReference type="CDD" id="cd04301">
    <property type="entry name" value="NAT_SF"/>
    <property type="match status" value="1"/>
</dbReference>
<dbReference type="GO" id="GO:0008999">
    <property type="term" value="F:protein-N-terminal-alanine acetyltransferase activity"/>
    <property type="evidence" value="ECO:0007669"/>
    <property type="project" value="UniProtKB-UniRule"/>
</dbReference>
<dbReference type="Gene3D" id="3.40.630.30">
    <property type="match status" value="1"/>
</dbReference>
<dbReference type="Proteomes" id="UP000231409">
    <property type="component" value="Unassembled WGS sequence"/>
</dbReference>
<dbReference type="GO" id="GO:0005737">
    <property type="term" value="C:cytoplasm"/>
    <property type="evidence" value="ECO:0007669"/>
    <property type="project" value="UniProtKB-SubCell"/>
</dbReference>
<comment type="caution">
    <text evidence="5">Lacks conserved residue(s) required for the propagation of feature annotation.</text>
</comment>
<dbReference type="HAMAP" id="MF_02210">
    <property type="entry name" value="RimI"/>
    <property type="match status" value="1"/>
</dbReference>
<gene>
    <name evidence="5 8" type="primary">rimI</name>
    <name evidence="8" type="ORF">CLH61_11970</name>
</gene>
<comment type="subcellular location">
    <subcellularLocation>
        <location evidence="5 6">Cytoplasm</location>
    </subcellularLocation>
</comment>
<feature type="domain" description="N-acetyltransferase" evidence="7">
    <location>
        <begin position="8"/>
        <end position="153"/>
    </location>
</feature>
<proteinExistence type="inferred from homology"/>
<name>A0A2G1UKL2_9GAMM</name>
<keyword evidence="9" id="KW-1185">Reference proteome</keyword>
<reference evidence="8 9" key="1">
    <citation type="submission" date="2017-09" db="EMBL/GenBank/DDBJ databases">
        <title>The draft genome sequences of Marinobacter sp. PWS21.</title>
        <authorList>
            <person name="Cao J."/>
        </authorList>
    </citation>
    <scope>NUCLEOTIDE SEQUENCE [LARGE SCALE GENOMIC DNA]</scope>
    <source>
        <strain evidence="8 9">PWS21</strain>
    </source>
</reference>
<dbReference type="InterPro" id="IPR006464">
    <property type="entry name" value="AcTrfase_RimI/Ard1"/>
</dbReference>
<dbReference type="SUPFAM" id="SSF55729">
    <property type="entry name" value="Acyl-CoA N-acyltransferases (Nat)"/>
    <property type="match status" value="1"/>
</dbReference>
<comment type="catalytic activity">
    <reaction evidence="5 6">
        <text>N-terminal L-alanyl-[ribosomal protein bS18] + acetyl-CoA = N-terminal N(alpha)-acetyl-L-alanyl-[ribosomal protein bS18] + CoA + H(+)</text>
        <dbReference type="Rhea" id="RHEA:43756"/>
        <dbReference type="Rhea" id="RHEA-COMP:10676"/>
        <dbReference type="Rhea" id="RHEA-COMP:10677"/>
        <dbReference type="ChEBI" id="CHEBI:15378"/>
        <dbReference type="ChEBI" id="CHEBI:57287"/>
        <dbReference type="ChEBI" id="CHEBI:57288"/>
        <dbReference type="ChEBI" id="CHEBI:64718"/>
        <dbReference type="ChEBI" id="CHEBI:83683"/>
        <dbReference type="EC" id="2.3.1.266"/>
    </reaction>
</comment>
<evidence type="ECO:0000256" key="5">
    <source>
        <dbReference type="HAMAP-Rule" id="MF_02210"/>
    </source>
</evidence>
<comment type="caution">
    <text evidence="8">The sequence shown here is derived from an EMBL/GenBank/DDBJ whole genome shotgun (WGS) entry which is preliminary data.</text>
</comment>
<dbReference type="EC" id="2.3.1.266" evidence="5 6"/>
<comment type="similarity">
    <text evidence="1 5 6">Belongs to the acetyltransferase family. RimI subfamily.</text>
</comment>
<feature type="active site" description="Proton donor" evidence="5">
    <location>
        <position position="121"/>
    </location>
</feature>
<dbReference type="AlphaFoldDB" id="A0A2G1UKL2"/>
<dbReference type="InterPro" id="IPR050680">
    <property type="entry name" value="YpeA/RimI_acetyltransf"/>
</dbReference>
<evidence type="ECO:0000256" key="1">
    <source>
        <dbReference type="ARBA" id="ARBA00005395"/>
    </source>
</evidence>
<dbReference type="PROSITE" id="PS51186">
    <property type="entry name" value="GNAT"/>
    <property type="match status" value="1"/>
</dbReference>
<dbReference type="InterPro" id="IPR000182">
    <property type="entry name" value="GNAT_dom"/>
</dbReference>
<dbReference type="PANTHER" id="PTHR43420:SF51">
    <property type="entry name" value="PEPTIDYL-LYSINE N-ACETYLTRANSFERASE YIAC"/>
    <property type="match status" value="1"/>
</dbReference>
<comment type="function">
    <text evidence="5 6">Acetylates the N-terminal alanine of ribosomal protein bS18.</text>
</comment>
<sequence length="153" mass="17238">MSDPVCAHVIRPLEVADLPEVLDIEHQGYSHPWTEGVFRDCFRDDYRLSVLKASGYIAGYTVVAYLFDEAHLLNVCVRPSDRGRGVGRQLLRHVMIEAARDNMQKLILEVRQSNTSAIALYQSEGFVLIGERPGYYPAAEGRETASVMERILV</sequence>
<organism evidence="8 9">
    <name type="scientific">Marinobacter profundi</name>
    <dbReference type="NCBI Taxonomy" id="2666256"/>
    <lineage>
        <taxon>Bacteria</taxon>
        <taxon>Pseudomonadati</taxon>
        <taxon>Pseudomonadota</taxon>
        <taxon>Gammaproteobacteria</taxon>
        <taxon>Pseudomonadales</taxon>
        <taxon>Marinobacteraceae</taxon>
        <taxon>Marinobacter</taxon>
    </lineage>
</organism>
<feature type="active site" description="Proton acceptor" evidence="5">
    <location>
        <position position="109"/>
    </location>
</feature>
<keyword evidence="4 5" id="KW-0012">Acyltransferase</keyword>
<dbReference type="Pfam" id="PF00583">
    <property type="entry name" value="Acetyltransf_1"/>
    <property type="match status" value="1"/>
</dbReference>
<dbReference type="NCBIfam" id="TIGR01575">
    <property type="entry name" value="rimI"/>
    <property type="match status" value="1"/>
</dbReference>
<dbReference type="RefSeq" id="WP_099614961.1">
    <property type="nucleotide sequence ID" value="NZ_KZ319371.1"/>
</dbReference>
<protein>
    <recommendedName>
        <fullName evidence="5 6">[Ribosomal protein bS18]-alanine N-acetyltransferase</fullName>
        <ecNumber evidence="5 6">2.3.1.266</ecNumber>
    </recommendedName>
</protein>
<evidence type="ECO:0000256" key="6">
    <source>
        <dbReference type="RuleBase" id="RU363094"/>
    </source>
</evidence>
<dbReference type="InterPro" id="IPR043690">
    <property type="entry name" value="RimI"/>
</dbReference>
<keyword evidence="3 5" id="KW-0808">Transferase</keyword>
<dbReference type="EMBL" id="NTFH01000008">
    <property type="protein sequence ID" value="PHQ15044.1"/>
    <property type="molecule type" value="Genomic_DNA"/>
</dbReference>
<dbReference type="InterPro" id="IPR016181">
    <property type="entry name" value="Acyl_CoA_acyltransferase"/>
</dbReference>
<evidence type="ECO:0000256" key="4">
    <source>
        <dbReference type="ARBA" id="ARBA00023315"/>
    </source>
</evidence>